<organism evidence="2 3">
    <name type="scientific">Cellulomonas carbonis T26</name>
    <dbReference type="NCBI Taxonomy" id="947969"/>
    <lineage>
        <taxon>Bacteria</taxon>
        <taxon>Bacillati</taxon>
        <taxon>Actinomycetota</taxon>
        <taxon>Actinomycetes</taxon>
        <taxon>Micrococcales</taxon>
        <taxon>Cellulomonadaceae</taxon>
        <taxon>Cellulomonas</taxon>
    </lineage>
</organism>
<dbReference type="Proteomes" id="UP000029839">
    <property type="component" value="Unassembled WGS sequence"/>
</dbReference>
<keyword evidence="3" id="KW-1185">Reference proteome</keyword>
<comment type="caution">
    <text evidence="2">The sequence shown here is derived from an EMBL/GenBank/DDBJ whole genome shotgun (WGS) entry which is preliminary data.</text>
</comment>
<evidence type="ECO:0000256" key="1">
    <source>
        <dbReference type="SAM" id="MobiDB-lite"/>
    </source>
</evidence>
<name>A0A0A0BX79_9CELL</name>
<dbReference type="RefSeq" id="WP_229734519.1">
    <property type="nucleotide sequence ID" value="NZ_AXCY01000006.1"/>
</dbReference>
<dbReference type="PANTHER" id="PTHR36456:SF1">
    <property type="entry name" value="UPF0232 PROTEIN SCO3875"/>
    <property type="match status" value="1"/>
</dbReference>
<dbReference type="AlphaFoldDB" id="A0A0A0BX79"/>
<feature type="region of interest" description="Disordered" evidence="1">
    <location>
        <begin position="160"/>
        <end position="183"/>
    </location>
</feature>
<evidence type="ECO:0000313" key="2">
    <source>
        <dbReference type="EMBL" id="KGM12272.1"/>
    </source>
</evidence>
<evidence type="ECO:0000313" key="3">
    <source>
        <dbReference type="Proteomes" id="UP000029839"/>
    </source>
</evidence>
<reference evidence="2 3" key="2">
    <citation type="journal article" date="2015" name="Stand. Genomic Sci.">
        <title>Draft genome sequence of Cellulomonas carbonis T26(T) and comparative analysis of six Cellulomonas genomes.</title>
        <authorList>
            <person name="Zhuang W."/>
            <person name="Zhang S."/>
            <person name="Xia X."/>
            <person name="Wang G."/>
        </authorList>
    </citation>
    <scope>NUCLEOTIDE SEQUENCE [LARGE SCALE GENOMIC DNA]</scope>
    <source>
        <strain evidence="2 3">T26</strain>
    </source>
</reference>
<feature type="region of interest" description="Disordered" evidence="1">
    <location>
        <begin position="37"/>
        <end position="64"/>
    </location>
</feature>
<dbReference type="PANTHER" id="PTHR36456">
    <property type="entry name" value="UPF0232 PROTEIN SCO3875"/>
    <property type="match status" value="1"/>
</dbReference>
<dbReference type="EMBL" id="AXCY01000006">
    <property type="protein sequence ID" value="KGM12272.1"/>
    <property type="molecule type" value="Genomic_DNA"/>
</dbReference>
<dbReference type="Pfam" id="PF05258">
    <property type="entry name" value="DciA"/>
    <property type="match status" value="1"/>
</dbReference>
<protein>
    <submittedName>
        <fullName evidence="2">RNA-binding protein</fullName>
    </submittedName>
</protein>
<gene>
    <name evidence="2" type="ORF">N868_18015</name>
</gene>
<sequence>MSDEVRVPRVERPVAERLGRTTAAEVARAALNRARAGAEARGLRPGAPVRRRRQTEVQLSSAARDGRDPALVGDAVDRLVAQLGWRAELSVGGLIGRWREFVGPDIAEHCTPETFEEGLLVVRTDSTSWAKQVQFLAPQLLARLEQELGPDVVREVRAVGPGGRQWGKGPRRVPGRGPRDTYG</sequence>
<reference evidence="2 3" key="1">
    <citation type="submission" date="2013-08" db="EMBL/GenBank/DDBJ databases">
        <title>Genome sequencing of Cellulomonas carbonis T26.</title>
        <authorList>
            <person name="Chen F."/>
            <person name="Li Y."/>
            <person name="Wang G."/>
        </authorList>
    </citation>
    <scope>NUCLEOTIDE SEQUENCE [LARGE SCALE GENOMIC DNA]</scope>
    <source>
        <strain evidence="2 3">T26</strain>
    </source>
</reference>
<dbReference type="InterPro" id="IPR007922">
    <property type="entry name" value="DciA-like"/>
</dbReference>
<accession>A0A0A0BX79</accession>
<proteinExistence type="predicted"/>